<feature type="region of interest" description="Disordered" evidence="1">
    <location>
        <begin position="1"/>
        <end position="27"/>
    </location>
</feature>
<reference evidence="2 3" key="1">
    <citation type="journal article" date="2019" name="Int. J. Syst. Evol. Microbiol.">
        <title>The Global Catalogue of Microorganisms (GCM) 10K type strain sequencing project: providing services to taxonomists for standard genome sequencing and annotation.</title>
        <authorList>
            <consortium name="The Broad Institute Genomics Platform"/>
            <consortium name="The Broad Institute Genome Sequencing Center for Infectious Disease"/>
            <person name="Wu L."/>
            <person name="Ma J."/>
        </authorList>
    </citation>
    <scope>NUCLEOTIDE SEQUENCE [LARGE SCALE GENOMIC DNA]</scope>
    <source>
        <strain evidence="2 3">JCM 13249</strain>
    </source>
</reference>
<sequence>MSGQLRQGRRAPGPVPPERDRHGPGWHGIGWHGIGWHGFGWHGIGWHGIGWHGISWHGISRRVGLRVVRPGGAS</sequence>
<dbReference type="Proteomes" id="UP001500655">
    <property type="component" value="Unassembled WGS sequence"/>
</dbReference>
<accession>A0ABN2K2M7</accession>
<gene>
    <name evidence="2" type="ORF">GCM10009681_15990</name>
</gene>
<organism evidence="2 3">
    <name type="scientific">Luedemannella helvata</name>
    <dbReference type="NCBI Taxonomy" id="349315"/>
    <lineage>
        <taxon>Bacteria</taxon>
        <taxon>Bacillati</taxon>
        <taxon>Actinomycetota</taxon>
        <taxon>Actinomycetes</taxon>
        <taxon>Micromonosporales</taxon>
        <taxon>Micromonosporaceae</taxon>
        <taxon>Luedemannella</taxon>
    </lineage>
</organism>
<evidence type="ECO:0000313" key="3">
    <source>
        <dbReference type="Proteomes" id="UP001500655"/>
    </source>
</evidence>
<evidence type="ECO:0000256" key="1">
    <source>
        <dbReference type="SAM" id="MobiDB-lite"/>
    </source>
</evidence>
<protein>
    <submittedName>
        <fullName evidence="2">Uncharacterized protein</fullName>
    </submittedName>
</protein>
<dbReference type="EMBL" id="BAAALS010000006">
    <property type="protein sequence ID" value="GAA1745822.1"/>
    <property type="molecule type" value="Genomic_DNA"/>
</dbReference>
<name>A0ABN2K2M7_9ACTN</name>
<keyword evidence="3" id="KW-1185">Reference proteome</keyword>
<comment type="caution">
    <text evidence="2">The sequence shown here is derived from an EMBL/GenBank/DDBJ whole genome shotgun (WGS) entry which is preliminary data.</text>
</comment>
<proteinExistence type="predicted"/>
<evidence type="ECO:0000313" key="2">
    <source>
        <dbReference type="EMBL" id="GAA1745822.1"/>
    </source>
</evidence>